<dbReference type="SMART" id="SM00322">
    <property type="entry name" value="KH"/>
    <property type="match status" value="1"/>
</dbReference>
<dbReference type="GO" id="GO:0008143">
    <property type="term" value="F:poly(A) binding"/>
    <property type="evidence" value="ECO:0007669"/>
    <property type="project" value="TreeGrafter"/>
</dbReference>
<feature type="compositionally biased region" description="Gly residues" evidence="20">
    <location>
        <begin position="12"/>
        <end position="27"/>
    </location>
</feature>
<dbReference type="InterPro" id="IPR045071">
    <property type="entry name" value="BBP-like"/>
</dbReference>
<evidence type="ECO:0000313" key="22">
    <source>
        <dbReference type="EMBL" id="NXO82986.1"/>
    </source>
</evidence>
<evidence type="ECO:0000256" key="14">
    <source>
        <dbReference type="ARBA" id="ARBA00023163"/>
    </source>
</evidence>
<dbReference type="SUPFAM" id="SSF54791">
    <property type="entry name" value="Eukaryotic type KH-domain (KH-domain type I)"/>
    <property type="match status" value="1"/>
</dbReference>
<dbReference type="InterPro" id="IPR036612">
    <property type="entry name" value="KH_dom_type_1_sf"/>
</dbReference>
<feature type="compositionally biased region" description="Pro residues" evidence="20">
    <location>
        <begin position="229"/>
        <end position="238"/>
    </location>
</feature>
<dbReference type="Gene3D" id="3.30.1370.10">
    <property type="entry name" value="K Homology domain, type 1"/>
    <property type="match status" value="1"/>
</dbReference>
<dbReference type="InterPro" id="IPR055256">
    <property type="entry name" value="KH_1_KHDC4/BBP-like"/>
</dbReference>
<reference evidence="22 23" key="1">
    <citation type="submission" date="2019-09" db="EMBL/GenBank/DDBJ databases">
        <title>Bird 10,000 Genomes (B10K) Project - Family phase.</title>
        <authorList>
            <person name="Zhang G."/>
        </authorList>
    </citation>
    <scope>NUCLEOTIDE SEQUENCE [LARGE SCALE GENOMIC DNA]</scope>
    <source>
        <strain evidence="22">B10K-DU-002-25</strain>
        <tissue evidence="22">Muscle</tissue>
    </source>
</reference>
<dbReference type="Proteomes" id="UP000583915">
    <property type="component" value="Unassembled WGS sequence"/>
</dbReference>
<dbReference type="PANTHER" id="PTHR11208:SF30">
    <property type="entry name" value="KH DOMAIN-CONTAINING, RNA-BINDING, SIGNAL TRANSDUCTION-ASSOCIATED PROTEIN 1"/>
    <property type="match status" value="1"/>
</dbReference>
<dbReference type="GO" id="GO:0000381">
    <property type="term" value="P:regulation of alternative mRNA splicing, via spliceosome"/>
    <property type="evidence" value="ECO:0007669"/>
    <property type="project" value="TreeGrafter"/>
</dbReference>
<accession>A0A7L1VCC4</accession>
<evidence type="ECO:0000256" key="3">
    <source>
        <dbReference type="ARBA" id="ARBA00004496"/>
    </source>
</evidence>
<keyword evidence="10" id="KW-0007">Acetylation</keyword>
<feature type="non-terminal residue" evidence="22">
    <location>
        <position position="1"/>
    </location>
</feature>
<evidence type="ECO:0000256" key="6">
    <source>
        <dbReference type="ARBA" id="ARBA00022490"/>
    </source>
</evidence>
<evidence type="ECO:0000256" key="18">
    <source>
        <dbReference type="ARBA" id="ARBA00078343"/>
    </source>
</evidence>
<keyword evidence="9 19" id="KW-0694">RNA-binding</keyword>
<dbReference type="InterPro" id="IPR032571">
    <property type="entry name" value="Qua1_dom"/>
</dbReference>
<evidence type="ECO:0000256" key="7">
    <source>
        <dbReference type="ARBA" id="ARBA00022553"/>
    </source>
</evidence>
<feature type="domain" description="K Homology" evidence="21">
    <location>
        <begin position="89"/>
        <end position="187"/>
    </location>
</feature>
<evidence type="ECO:0000256" key="16">
    <source>
        <dbReference type="ARBA" id="ARBA00023306"/>
    </source>
</evidence>
<keyword evidence="13" id="KW-0472">Membrane</keyword>
<evidence type="ECO:0000256" key="2">
    <source>
        <dbReference type="ARBA" id="ARBA00004370"/>
    </source>
</evidence>
<keyword evidence="7" id="KW-0597">Phosphoprotein</keyword>
<dbReference type="PROSITE" id="PS50084">
    <property type="entry name" value="KH_TYPE_1"/>
    <property type="match status" value="1"/>
</dbReference>
<keyword evidence="6" id="KW-0963">Cytoplasm</keyword>
<keyword evidence="5" id="KW-0488">Methylation</keyword>
<dbReference type="GO" id="GO:0005737">
    <property type="term" value="C:cytoplasm"/>
    <property type="evidence" value="ECO:0007669"/>
    <property type="project" value="UniProtKB-SubCell"/>
</dbReference>
<dbReference type="AlphaFoldDB" id="A0A7L1VCC4"/>
<feature type="non-terminal residue" evidence="22">
    <location>
        <position position="238"/>
    </location>
</feature>
<keyword evidence="8" id="KW-0507">mRNA processing</keyword>
<keyword evidence="11" id="KW-0805">Transcription regulation</keyword>
<comment type="subcellular location">
    <subcellularLocation>
        <location evidence="3">Cytoplasm</location>
    </subcellularLocation>
    <subcellularLocation>
        <location evidence="2">Membrane</location>
    </subcellularLocation>
    <subcellularLocation>
        <location evidence="1">Nucleus</location>
    </subcellularLocation>
</comment>
<evidence type="ECO:0000256" key="19">
    <source>
        <dbReference type="PROSITE-ProRule" id="PRU00117"/>
    </source>
</evidence>
<evidence type="ECO:0000256" key="8">
    <source>
        <dbReference type="ARBA" id="ARBA00022664"/>
    </source>
</evidence>
<evidence type="ECO:0000256" key="9">
    <source>
        <dbReference type="ARBA" id="ARBA00022884"/>
    </source>
</evidence>
<dbReference type="Pfam" id="PF22675">
    <property type="entry name" value="KH-I_KHDC4-BBP"/>
    <property type="match status" value="1"/>
</dbReference>
<feature type="region of interest" description="Disordered" evidence="20">
    <location>
        <begin position="1"/>
        <end position="37"/>
    </location>
</feature>
<organism evidence="22 23">
    <name type="scientific">Sitta europaea</name>
    <name type="common">Eurasian nuthatch</name>
    <dbReference type="NCBI Taxonomy" id="50251"/>
    <lineage>
        <taxon>Eukaryota</taxon>
        <taxon>Metazoa</taxon>
        <taxon>Chordata</taxon>
        <taxon>Craniata</taxon>
        <taxon>Vertebrata</taxon>
        <taxon>Euteleostomi</taxon>
        <taxon>Archelosauria</taxon>
        <taxon>Archosauria</taxon>
        <taxon>Dinosauria</taxon>
        <taxon>Saurischia</taxon>
        <taxon>Theropoda</taxon>
        <taxon>Coelurosauria</taxon>
        <taxon>Aves</taxon>
        <taxon>Neognathae</taxon>
        <taxon>Neoaves</taxon>
        <taxon>Telluraves</taxon>
        <taxon>Australaves</taxon>
        <taxon>Passeriformes</taxon>
        <taxon>Sittidae</taxon>
        <taxon>Sitta</taxon>
    </lineage>
</organism>
<keyword evidence="12" id="KW-0729">SH3-binding</keyword>
<sequence length="238" mass="25754">GAASGAQPPPGGAGGASGPGGSGGAMSGGKMEPENKYLPELMAEKDSLDPSFTHAMQLLSAEIEKIQKGEGAKKEEEENYLDLFSHKNVKLKERVLIPVKQYPRFNFVGKILGPQGNTIKRLQEETGAKISVLGKGSMRDKAKEEELRKGGDPKYAHLHMELHVFIEVFGPPCEAYALMAHAMEEVKKFLVPDMMDDICQEQFLELSYLNGVPEPNRGRGVPGRGRGAAPPPPPPVPR</sequence>
<evidence type="ECO:0000259" key="21">
    <source>
        <dbReference type="SMART" id="SM00322"/>
    </source>
</evidence>
<dbReference type="GO" id="GO:0003729">
    <property type="term" value="F:mRNA binding"/>
    <property type="evidence" value="ECO:0007669"/>
    <property type="project" value="TreeGrafter"/>
</dbReference>
<evidence type="ECO:0000313" key="23">
    <source>
        <dbReference type="Proteomes" id="UP000583915"/>
    </source>
</evidence>
<gene>
    <name evidence="22" type="primary">Khdrbs1</name>
    <name evidence="22" type="ORF">SITEUR_R14516</name>
</gene>
<evidence type="ECO:0000256" key="13">
    <source>
        <dbReference type="ARBA" id="ARBA00023136"/>
    </source>
</evidence>
<dbReference type="InterPro" id="IPR004087">
    <property type="entry name" value="KH_dom"/>
</dbReference>
<name>A0A7L1VCC4_SITEU</name>
<proteinExistence type="inferred from homology"/>
<dbReference type="FunFam" id="3.30.1370.10:FF:000036">
    <property type="entry name" value="KH RNA binding domain containing, signal transduction associated 1"/>
    <property type="match status" value="1"/>
</dbReference>
<dbReference type="GO" id="GO:0006397">
    <property type="term" value="P:mRNA processing"/>
    <property type="evidence" value="ECO:0007669"/>
    <property type="project" value="UniProtKB-KW"/>
</dbReference>
<feature type="region of interest" description="Disordered" evidence="20">
    <location>
        <begin position="214"/>
        <end position="238"/>
    </location>
</feature>
<evidence type="ECO:0000256" key="4">
    <source>
        <dbReference type="ARBA" id="ARBA00010174"/>
    </source>
</evidence>
<comment type="caution">
    <text evidence="22">The sequence shown here is derived from an EMBL/GenBank/DDBJ whole genome shotgun (WGS) entry which is preliminary data.</text>
</comment>
<dbReference type="PANTHER" id="PTHR11208">
    <property type="entry name" value="RNA-BINDING PROTEIN RELATED"/>
    <property type="match status" value="1"/>
</dbReference>
<evidence type="ECO:0000256" key="11">
    <source>
        <dbReference type="ARBA" id="ARBA00023015"/>
    </source>
</evidence>
<keyword evidence="23" id="KW-1185">Reference proteome</keyword>
<evidence type="ECO:0000256" key="17">
    <source>
        <dbReference type="ARBA" id="ARBA00070445"/>
    </source>
</evidence>
<dbReference type="GO" id="GO:0016020">
    <property type="term" value="C:membrane"/>
    <property type="evidence" value="ECO:0007669"/>
    <property type="project" value="UniProtKB-SubCell"/>
</dbReference>
<evidence type="ECO:0000256" key="20">
    <source>
        <dbReference type="SAM" id="MobiDB-lite"/>
    </source>
</evidence>
<evidence type="ECO:0000256" key="1">
    <source>
        <dbReference type="ARBA" id="ARBA00004123"/>
    </source>
</evidence>
<keyword evidence="15" id="KW-0539">Nucleus</keyword>
<evidence type="ECO:0000256" key="12">
    <source>
        <dbReference type="ARBA" id="ARBA00023036"/>
    </source>
</evidence>
<keyword evidence="14" id="KW-0804">Transcription</keyword>
<evidence type="ECO:0000256" key="15">
    <source>
        <dbReference type="ARBA" id="ARBA00023242"/>
    </source>
</evidence>
<dbReference type="EMBL" id="VXBS01006631">
    <property type="protein sequence ID" value="NXO82986.1"/>
    <property type="molecule type" value="Genomic_DNA"/>
</dbReference>
<protein>
    <recommendedName>
        <fullName evidence="17">KH domain-containing, RNA-binding, signal transduction-associated protein 1</fullName>
    </recommendedName>
    <alternativeName>
        <fullName evidence="18">Src-associated in mitosis 68 kDa protein</fullName>
    </alternativeName>
</protein>
<evidence type="ECO:0000256" key="5">
    <source>
        <dbReference type="ARBA" id="ARBA00022481"/>
    </source>
</evidence>
<comment type="similarity">
    <text evidence="4">Belongs to the KHDRBS family.</text>
</comment>
<evidence type="ECO:0000256" key="10">
    <source>
        <dbReference type="ARBA" id="ARBA00022990"/>
    </source>
</evidence>
<dbReference type="Pfam" id="PF16274">
    <property type="entry name" value="Qua1"/>
    <property type="match status" value="1"/>
</dbReference>
<dbReference type="GO" id="GO:0017124">
    <property type="term" value="F:SH3 domain binding"/>
    <property type="evidence" value="ECO:0007669"/>
    <property type="project" value="UniProtKB-KW"/>
</dbReference>
<dbReference type="GO" id="GO:0005634">
    <property type="term" value="C:nucleus"/>
    <property type="evidence" value="ECO:0007669"/>
    <property type="project" value="UniProtKB-SubCell"/>
</dbReference>
<keyword evidence="16" id="KW-0131">Cell cycle</keyword>